<organism evidence="1 2">
    <name type="scientific">Penstemon davidsonii</name>
    <dbReference type="NCBI Taxonomy" id="160366"/>
    <lineage>
        <taxon>Eukaryota</taxon>
        <taxon>Viridiplantae</taxon>
        <taxon>Streptophyta</taxon>
        <taxon>Embryophyta</taxon>
        <taxon>Tracheophyta</taxon>
        <taxon>Spermatophyta</taxon>
        <taxon>Magnoliopsida</taxon>
        <taxon>eudicotyledons</taxon>
        <taxon>Gunneridae</taxon>
        <taxon>Pentapetalae</taxon>
        <taxon>asterids</taxon>
        <taxon>lamiids</taxon>
        <taxon>Lamiales</taxon>
        <taxon>Plantaginaceae</taxon>
        <taxon>Cheloneae</taxon>
        <taxon>Penstemon</taxon>
    </lineage>
</organism>
<dbReference type="Proteomes" id="UP001291926">
    <property type="component" value="Unassembled WGS sequence"/>
</dbReference>
<reference evidence="1 2" key="1">
    <citation type="journal article" date="2023" name="bioRxiv">
        <title>Genome report: Whole genome sequence and annotation of Penstemon davidsonii.</title>
        <authorList>
            <person name="Ostevik K.L."/>
            <person name="Alabady M."/>
            <person name="Zhang M."/>
            <person name="Rausher M.D."/>
        </authorList>
    </citation>
    <scope>NUCLEOTIDE SEQUENCE [LARGE SCALE GENOMIC DNA]</scope>
    <source>
        <strain evidence="1">DNT005</strain>
        <tissue evidence="1">Whole leaf</tissue>
    </source>
</reference>
<gene>
    <name evidence="1" type="ORF">RD792_002168</name>
</gene>
<proteinExistence type="predicted"/>
<dbReference type="EMBL" id="JAYDYQ010001087">
    <property type="protein sequence ID" value="KAK4491421.1"/>
    <property type="molecule type" value="Genomic_DNA"/>
</dbReference>
<protein>
    <submittedName>
        <fullName evidence="1">Uncharacterized protein</fullName>
    </submittedName>
</protein>
<evidence type="ECO:0000313" key="2">
    <source>
        <dbReference type="Proteomes" id="UP001291926"/>
    </source>
</evidence>
<evidence type="ECO:0000313" key="1">
    <source>
        <dbReference type="EMBL" id="KAK4491421.1"/>
    </source>
</evidence>
<keyword evidence="2" id="KW-1185">Reference proteome</keyword>
<sequence>MFLQYVNHVLLHVLNVQFAEQRSQIEFLPLLDIAIDTFRNKGFVIVSPSNTCVFIFSKWQGLYNAIALEKESGKERVVEWEYLCICADKV</sequence>
<name>A0ABR0DR13_9LAMI</name>
<accession>A0ABR0DR13</accession>
<comment type="caution">
    <text evidence="1">The sequence shown here is derived from an EMBL/GenBank/DDBJ whole genome shotgun (WGS) entry which is preliminary data.</text>
</comment>